<feature type="chain" id="PRO_5043473973" evidence="1">
    <location>
        <begin position="18"/>
        <end position="186"/>
    </location>
</feature>
<comment type="caution">
    <text evidence="2">The sequence shown here is derived from an EMBL/GenBank/DDBJ whole genome shotgun (WGS) entry which is preliminary data.</text>
</comment>
<dbReference type="InterPro" id="IPR050481">
    <property type="entry name" value="UDP-glycosyltransf_plant"/>
</dbReference>
<gene>
    <name evidence="2" type="ORF">OPV22_012875</name>
</gene>
<keyword evidence="3" id="KW-1185">Reference proteome</keyword>
<dbReference type="PANTHER" id="PTHR48049">
    <property type="entry name" value="GLYCOSYLTRANSFERASE"/>
    <property type="match status" value="1"/>
</dbReference>
<proteinExistence type="predicted"/>
<dbReference type="EMBL" id="JAQQAF010000004">
    <property type="protein sequence ID" value="KAJ8491154.1"/>
    <property type="molecule type" value="Genomic_DNA"/>
</dbReference>
<evidence type="ECO:0000313" key="2">
    <source>
        <dbReference type="EMBL" id="KAJ8491154.1"/>
    </source>
</evidence>
<feature type="signal peptide" evidence="1">
    <location>
        <begin position="1"/>
        <end position="17"/>
    </location>
</feature>
<reference evidence="2 3" key="1">
    <citation type="submission" date="2022-12" db="EMBL/GenBank/DDBJ databases">
        <title>Chromosome-scale assembly of the Ensete ventricosum genome.</title>
        <authorList>
            <person name="Dussert Y."/>
            <person name="Stocks J."/>
            <person name="Wendawek A."/>
            <person name="Woldeyes F."/>
            <person name="Nichols R.A."/>
            <person name="Borrell J.S."/>
        </authorList>
    </citation>
    <scope>NUCLEOTIDE SEQUENCE [LARGE SCALE GENOMIC DNA]</scope>
    <source>
        <strain evidence="3">cv. Maze</strain>
        <tissue evidence="2">Seeds</tissue>
    </source>
</reference>
<dbReference type="PANTHER" id="PTHR48049:SF60">
    <property type="entry name" value="UDP-GLYCOSYLTRANSFERASE 91B1"/>
    <property type="match status" value="1"/>
</dbReference>
<protein>
    <submittedName>
        <fullName evidence="2">Uncharacterized protein</fullName>
    </submittedName>
</protein>
<keyword evidence="1" id="KW-0732">Signal</keyword>
<dbReference type="Proteomes" id="UP001222027">
    <property type="component" value="Unassembled WGS sequence"/>
</dbReference>
<organism evidence="2 3">
    <name type="scientific">Ensete ventricosum</name>
    <name type="common">Abyssinian banana</name>
    <name type="synonym">Musa ensete</name>
    <dbReference type="NCBI Taxonomy" id="4639"/>
    <lineage>
        <taxon>Eukaryota</taxon>
        <taxon>Viridiplantae</taxon>
        <taxon>Streptophyta</taxon>
        <taxon>Embryophyta</taxon>
        <taxon>Tracheophyta</taxon>
        <taxon>Spermatophyta</taxon>
        <taxon>Magnoliopsida</taxon>
        <taxon>Liliopsida</taxon>
        <taxon>Zingiberales</taxon>
        <taxon>Musaceae</taxon>
        <taxon>Ensete</taxon>
    </lineage>
</organism>
<evidence type="ECO:0000313" key="3">
    <source>
        <dbReference type="Proteomes" id="UP001222027"/>
    </source>
</evidence>
<dbReference type="AlphaFoldDB" id="A0AAV8PHH7"/>
<dbReference type="GO" id="GO:0035251">
    <property type="term" value="F:UDP-glucosyltransferase activity"/>
    <property type="evidence" value="ECO:0007669"/>
    <property type="project" value="InterPro"/>
</dbReference>
<sequence>MAESSLHVVVFPWLAFGHLIPFLELSKCIAKRGHHVSFLSTPRNIRRLPKLPPSLAPSIDFVPIPLPPCEGLPDGVEATSDLPQEKVKYLNKAFDGLEQSVAEFLVRTSPKPSRIIHDYAPLAASGCSRGGRPVCLLQHVPILRQRVLHGTRWKRDAAARRGVHYAAGVDPLSDQTSLSSARGPQP</sequence>
<accession>A0AAV8PHH7</accession>
<name>A0AAV8PHH7_ENSVE</name>
<evidence type="ECO:0000256" key="1">
    <source>
        <dbReference type="SAM" id="SignalP"/>
    </source>
</evidence>
<dbReference type="Gene3D" id="3.40.50.2000">
    <property type="entry name" value="Glycogen Phosphorylase B"/>
    <property type="match status" value="1"/>
</dbReference>
<dbReference type="SUPFAM" id="SSF53756">
    <property type="entry name" value="UDP-Glycosyltransferase/glycogen phosphorylase"/>
    <property type="match status" value="1"/>
</dbReference>